<feature type="transmembrane region" description="Helical" evidence="1">
    <location>
        <begin position="192"/>
        <end position="214"/>
    </location>
</feature>
<evidence type="ECO:0000313" key="3">
    <source>
        <dbReference type="Proteomes" id="UP001500575"/>
    </source>
</evidence>
<evidence type="ECO:0000256" key="1">
    <source>
        <dbReference type="SAM" id="Phobius"/>
    </source>
</evidence>
<sequence>MPPTPAISTYNYLRLGVLALVTLLGVSVAYEFFVNDTRLGSISAYYFTPARSVFVGTLIGVGVALVAIKGRERLLEDVMLNVAGMLAPVVALIPAAVAEGTIVNDDPVDCPGAKTSCVPTTFEPGITNGAWTLGIVGAVALVAVVVLAVKDGRVGWDTLQRKQATVGLTFATFVYVGFVVFDVGWHDTYVQWGHYVAAVPLFVALAYVAVSNALQPKAGARTSMMRGRSVDLRYALIAVVMILALLVAAVYFLATSGDPAGRWEYWVFAVELALLVPFATFWMLQTAQWWHEGAPGL</sequence>
<dbReference type="EMBL" id="BAAAQQ010000001">
    <property type="protein sequence ID" value="GAA2113112.1"/>
    <property type="molecule type" value="Genomic_DNA"/>
</dbReference>
<comment type="caution">
    <text evidence="2">The sequence shown here is derived from an EMBL/GenBank/DDBJ whole genome shotgun (WGS) entry which is preliminary data.</text>
</comment>
<name>A0ABN2XKM7_9ACTN</name>
<protein>
    <recommendedName>
        <fullName evidence="4">DUF998 domain-containing protein</fullName>
    </recommendedName>
</protein>
<keyword evidence="1" id="KW-0472">Membrane</keyword>
<feature type="transmembrane region" description="Helical" evidence="1">
    <location>
        <begin position="265"/>
        <end position="284"/>
    </location>
</feature>
<evidence type="ECO:0008006" key="4">
    <source>
        <dbReference type="Google" id="ProtNLM"/>
    </source>
</evidence>
<keyword evidence="3" id="KW-1185">Reference proteome</keyword>
<keyword evidence="1" id="KW-0812">Transmembrane</keyword>
<feature type="transmembrane region" description="Helical" evidence="1">
    <location>
        <begin position="234"/>
        <end position="253"/>
    </location>
</feature>
<gene>
    <name evidence="2" type="ORF">GCM10009843_00470</name>
</gene>
<accession>A0ABN2XKM7</accession>
<dbReference type="RefSeq" id="WP_344301466.1">
    <property type="nucleotide sequence ID" value="NZ_BAAAQQ010000001.1"/>
</dbReference>
<feature type="transmembrane region" description="Helical" evidence="1">
    <location>
        <begin position="45"/>
        <end position="66"/>
    </location>
</feature>
<keyword evidence="1" id="KW-1133">Transmembrane helix</keyword>
<feature type="transmembrane region" description="Helical" evidence="1">
    <location>
        <begin position="165"/>
        <end position="186"/>
    </location>
</feature>
<proteinExistence type="predicted"/>
<organism evidence="2 3">
    <name type="scientific">Nocardioides bigeumensis</name>
    <dbReference type="NCBI Taxonomy" id="433657"/>
    <lineage>
        <taxon>Bacteria</taxon>
        <taxon>Bacillati</taxon>
        <taxon>Actinomycetota</taxon>
        <taxon>Actinomycetes</taxon>
        <taxon>Propionibacteriales</taxon>
        <taxon>Nocardioidaceae</taxon>
        <taxon>Nocardioides</taxon>
    </lineage>
</organism>
<feature type="transmembrane region" description="Helical" evidence="1">
    <location>
        <begin position="129"/>
        <end position="149"/>
    </location>
</feature>
<dbReference type="Proteomes" id="UP001500575">
    <property type="component" value="Unassembled WGS sequence"/>
</dbReference>
<feature type="transmembrane region" description="Helical" evidence="1">
    <location>
        <begin position="12"/>
        <end position="33"/>
    </location>
</feature>
<reference evidence="2 3" key="1">
    <citation type="journal article" date="2019" name="Int. J. Syst. Evol. Microbiol.">
        <title>The Global Catalogue of Microorganisms (GCM) 10K type strain sequencing project: providing services to taxonomists for standard genome sequencing and annotation.</title>
        <authorList>
            <consortium name="The Broad Institute Genomics Platform"/>
            <consortium name="The Broad Institute Genome Sequencing Center for Infectious Disease"/>
            <person name="Wu L."/>
            <person name="Ma J."/>
        </authorList>
    </citation>
    <scope>NUCLEOTIDE SEQUENCE [LARGE SCALE GENOMIC DNA]</scope>
    <source>
        <strain evidence="2 3">JCM 16021</strain>
    </source>
</reference>
<feature type="transmembrane region" description="Helical" evidence="1">
    <location>
        <begin position="78"/>
        <end position="97"/>
    </location>
</feature>
<evidence type="ECO:0000313" key="2">
    <source>
        <dbReference type="EMBL" id="GAA2113112.1"/>
    </source>
</evidence>